<comment type="caution">
    <text evidence="3">The sequence shown here is derived from an EMBL/GenBank/DDBJ whole genome shotgun (WGS) entry which is preliminary data.</text>
</comment>
<feature type="compositionally biased region" description="Low complexity" evidence="1">
    <location>
        <begin position="715"/>
        <end position="732"/>
    </location>
</feature>
<evidence type="ECO:0000259" key="2">
    <source>
        <dbReference type="Pfam" id="PF24530"/>
    </source>
</evidence>
<dbReference type="InterPro" id="IPR056018">
    <property type="entry name" value="DUF7597"/>
</dbReference>
<dbReference type="PANTHER" id="PTHR33075">
    <property type="entry name" value="OS02G0499800 PROTEIN"/>
    <property type="match status" value="1"/>
</dbReference>
<feature type="region of interest" description="Disordered" evidence="1">
    <location>
        <begin position="624"/>
        <end position="683"/>
    </location>
</feature>
<reference evidence="3 4" key="1">
    <citation type="journal article" date="2019" name="Sci. Rep.">
        <title>A high-quality genome of Eragrostis curvula grass provides insights into Poaceae evolution and supports new strategies to enhance forage quality.</title>
        <authorList>
            <person name="Carballo J."/>
            <person name="Santos B.A.C.M."/>
            <person name="Zappacosta D."/>
            <person name="Garbus I."/>
            <person name="Selva J.P."/>
            <person name="Gallo C.A."/>
            <person name="Diaz A."/>
            <person name="Albertini E."/>
            <person name="Caccamo M."/>
            <person name="Echenique V."/>
        </authorList>
    </citation>
    <scope>NUCLEOTIDE SEQUENCE [LARGE SCALE GENOMIC DNA]</scope>
    <source>
        <strain evidence="4">cv. Victoria</strain>
        <tissue evidence="3">Leaf</tissue>
    </source>
</reference>
<feature type="region of interest" description="Disordered" evidence="1">
    <location>
        <begin position="964"/>
        <end position="994"/>
    </location>
</feature>
<feature type="domain" description="DUF7597" evidence="2">
    <location>
        <begin position="377"/>
        <end position="499"/>
    </location>
</feature>
<keyword evidence="4" id="KW-1185">Reference proteome</keyword>
<sequence length="1044" mass="115590">MGSSSGLADSWDFSHGKKFQRDVLERFRSAVHHPSSSPNGSFFLLATFRRSTFRLTEDSVGLALQSCLGGSAAGFHVKFLSDRHYRFSVASKAVGFHVYQLKQFIGSTFDVYFHLWNDGVAHWERDKRIWEEEQAREWTLVTYKKRKPSSAPRKTVSFPARLVQDSPKVKHKPNLPPPALKFGSFIVPTANFDGNGSFIFGRKNAESANLVSVSTAFSRLQRDLQMDQSFLDAVEDIPGSSPVHDQHADPNFKDSVPDCGTSISSASSVSNLICLNCLSVGHTKLQCSSPVRCKSCYNYGHVARWCLTRSRPRLMWAPKKTTVNKTQESSVSVKISSRTNYDSSPSKLASASTSRKSPPQIAAPANSTSTTMANYPVNPMLYAPAGANIEDIWQRPARGRLALGGEPPRLHEDFGIVRVNPPPAAHHLHDALDDVVAFLEDEYNVRIRSSSLSPLGLGLLQFASPTQRQSMIDLSPLPFGPHHQITVIQHDRGLNLKACNYSRECTIMFLAFPLDYQSMDFMKAAVAPFGRLLYWDSNSTNKSRVLVRVLVLSPDRVPRSLVVSQGTMLGGNGRSWTVPVYILDGQFPDIFPADEDPVPDDGNPHPLPHHAPQIIGNQQPGWMEELQGGLNEDNPFVNDMHQQNDQDEPMHDWINWQPEDVNDQPEPVPMQDHQQPAQHPEQQQDVISFNASGSTARFFRANGPDIPIDMVFQQGSSDGGASSASSASVTSSLPIPPEPPAVIRFGPALPPDMLLERMCTKAVSVAAQYVSNTIQRSLVIPSPVAKRSWDAAFKPIIVDSTVLRTSVLTTSLGETVKKNIARKLDFDTSSNNLAIVPFEPVVHSVMLQLWAQQKDIQNSLQTTNMVAGESEQNMSDNSSVSPDDLPNLTEPMMCTASDMGLDTGSETSDNASQQLQLSQPSYPPPRPHKTPRKKGLLMDAAEIDPERQLMALRRSPRIEKLNEEGRYKHVKLENTPRKRRKRQSKVQDQAGLTSSLDKMVQDIAENPEATVPIQTMQDIGEDYCQLAPEEISEDKLNKAKVSNG</sequence>
<gene>
    <name evidence="3" type="ORF">EJB05_41913</name>
</gene>
<feature type="compositionally biased region" description="Basic and acidic residues" evidence="1">
    <location>
        <begin position="964"/>
        <end position="976"/>
    </location>
</feature>
<dbReference type="EMBL" id="RWGY01000039">
    <property type="protein sequence ID" value="TVU08508.1"/>
    <property type="molecule type" value="Genomic_DNA"/>
</dbReference>
<feature type="compositionally biased region" description="Polar residues" evidence="1">
    <location>
        <begin position="325"/>
        <end position="342"/>
    </location>
</feature>
<dbReference type="Gene3D" id="4.10.60.10">
    <property type="entry name" value="Zinc finger, CCHC-type"/>
    <property type="match status" value="1"/>
</dbReference>
<dbReference type="OrthoDB" id="696760at2759"/>
<feature type="region of interest" description="Disordered" evidence="1">
    <location>
        <begin position="712"/>
        <end position="737"/>
    </location>
</feature>
<feature type="compositionally biased region" description="Basic and acidic residues" evidence="1">
    <location>
        <begin position="642"/>
        <end position="651"/>
    </location>
</feature>
<dbReference type="Gramene" id="TVU08508">
    <property type="protein sequence ID" value="TVU08508"/>
    <property type="gene ID" value="EJB05_41913"/>
</dbReference>
<proteinExistence type="predicted"/>
<evidence type="ECO:0000313" key="4">
    <source>
        <dbReference type="Proteomes" id="UP000324897"/>
    </source>
</evidence>
<protein>
    <recommendedName>
        <fullName evidence="2">DUF7597 domain-containing protein</fullName>
    </recommendedName>
</protein>
<feature type="non-terminal residue" evidence="3">
    <location>
        <position position="1"/>
    </location>
</feature>
<dbReference type="GO" id="GO:0008270">
    <property type="term" value="F:zinc ion binding"/>
    <property type="evidence" value="ECO:0007669"/>
    <property type="project" value="InterPro"/>
</dbReference>
<dbReference type="AlphaFoldDB" id="A0A5J9TBX7"/>
<dbReference type="SUPFAM" id="SSF57756">
    <property type="entry name" value="Retrovirus zinc finger-like domains"/>
    <property type="match status" value="1"/>
</dbReference>
<dbReference type="Pfam" id="PF24530">
    <property type="entry name" value="DUF7597"/>
    <property type="match status" value="1"/>
</dbReference>
<feature type="region of interest" description="Disordered" evidence="1">
    <location>
        <begin position="869"/>
        <end position="933"/>
    </location>
</feature>
<evidence type="ECO:0000313" key="3">
    <source>
        <dbReference type="EMBL" id="TVU08508.1"/>
    </source>
</evidence>
<accession>A0A5J9TBX7</accession>
<dbReference type="InterPro" id="IPR036875">
    <property type="entry name" value="Znf_CCHC_sf"/>
</dbReference>
<feature type="compositionally biased region" description="Low complexity" evidence="1">
    <location>
        <begin position="671"/>
        <end position="683"/>
    </location>
</feature>
<dbReference type="GO" id="GO:0003676">
    <property type="term" value="F:nucleic acid binding"/>
    <property type="evidence" value="ECO:0007669"/>
    <property type="project" value="InterPro"/>
</dbReference>
<organism evidence="3 4">
    <name type="scientific">Eragrostis curvula</name>
    <name type="common">weeping love grass</name>
    <dbReference type="NCBI Taxonomy" id="38414"/>
    <lineage>
        <taxon>Eukaryota</taxon>
        <taxon>Viridiplantae</taxon>
        <taxon>Streptophyta</taxon>
        <taxon>Embryophyta</taxon>
        <taxon>Tracheophyta</taxon>
        <taxon>Spermatophyta</taxon>
        <taxon>Magnoliopsida</taxon>
        <taxon>Liliopsida</taxon>
        <taxon>Poales</taxon>
        <taxon>Poaceae</taxon>
        <taxon>PACMAD clade</taxon>
        <taxon>Chloridoideae</taxon>
        <taxon>Eragrostideae</taxon>
        <taxon>Eragrostidinae</taxon>
        <taxon>Eragrostis</taxon>
    </lineage>
</organism>
<feature type="region of interest" description="Disordered" evidence="1">
    <location>
        <begin position="325"/>
        <end position="367"/>
    </location>
</feature>
<evidence type="ECO:0000256" key="1">
    <source>
        <dbReference type="SAM" id="MobiDB-lite"/>
    </source>
</evidence>
<dbReference type="Proteomes" id="UP000324897">
    <property type="component" value="Chromosome 3"/>
</dbReference>
<feature type="compositionally biased region" description="Polar residues" evidence="1">
    <location>
        <begin position="869"/>
        <end position="881"/>
    </location>
</feature>
<name>A0A5J9TBX7_9POAL</name>
<feature type="compositionally biased region" description="Low complexity" evidence="1">
    <location>
        <begin position="343"/>
        <end position="354"/>
    </location>
</feature>